<comment type="caution">
    <text evidence="1">The sequence shown here is derived from an EMBL/GenBank/DDBJ whole genome shotgun (WGS) entry which is preliminary data.</text>
</comment>
<name>A0ABV8GSV1_9ACTN</name>
<dbReference type="RefSeq" id="WP_379535593.1">
    <property type="nucleotide sequence ID" value="NZ_JBHSBI010000050.1"/>
</dbReference>
<evidence type="ECO:0000313" key="1">
    <source>
        <dbReference type="EMBL" id="MFC4015790.1"/>
    </source>
</evidence>
<evidence type="ECO:0000313" key="2">
    <source>
        <dbReference type="Proteomes" id="UP001595851"/>
    </source>
</evidence>
<dbReference type="Pfam" id="PF13602">
    <property type="entry name" value="ADH_zinc_N_2"/>
    <property type="match status" value="1"/>
</dbReference>
<dbReference type="Gene3D" id="3.90.180.10">
    <property type="entry name" value="Medium-chain alcohol dehydrogenases, catalytic domain"/>
    <property type="match status" value="1"/>
</dbReference>
<sequence length="30" mass="3396">MRRTYRLEETADAHKEVETGHGQGKVVIAI</sequence>
<proteinExistence type="predicted"/>
<organism evidence="1 2">
    <name type="scientific">Nonomuraea purpurea</name>
    <dbReference type="NCBI Taxonomy" id="1849276"/>
    <lineage>
        <taxon>Bacteria</taxon>
        <taxon>Bacillati</taxon>
        <taxon>Actinomycetota</taxon>
        <taxon>Actinomycetes</taxon>
        <taxon>Streptosporangiales</taxon>
        <taxon>Streptosporangiaceae</taxon>
        <taxon>Nonomuraea</taxon>
    </lineage>
</organism>
<protein>
    <submittedName>
        <fullName evidence="1">Zinc-binding dehydrogenase</fullName>
    </submittedName>
</protein>
<gene>
    <name evidence="1" type="ORF">ACFOY2_51870</name>
</gene>
<accession>A0ABV8GSV1</accession>
<keyword evidence="2" id="KW-1185">Reference proteome</keyword>
<dbReference type="EMBL" id="JBHSBI010000050">
    <property type="protein sequence ID" value="MFC4015790.1"/>
    <property type="molecule type" value="Genomic_DNA"/>
</dbReference>
<reference evidence="2" key="1">
    <citation type="journal article" date="2019" name="Int. J. Syst. Evol. Microbiol.">
        <title>The Global Catalogue of Microorganisms (GCM) 10K type strain sequencing project: providing services to taxonomists for standard genome sequencing and annotation.</title>
        <authorList>
            <consortium name="The Broad Institute Genomics Platform"/>
            <consortium name="The Broad Institute Genome Sequencing Center for Infectious Disease"/>
            <person name="Wu L."/>
            <person name="Ma J."/>
        </authorList>
    </citation>
    <scope>NUCLEOTIDE SEQUENCE [LARGE SCALE GENOMIC DNA]</scope>
    <source>
        <strain evidence="2">TBRC 1276</strain>
    </source>
</reference>
<dbReference type="Proteomes" id="UP001595851">
    <property type="component" value="Unassembled WGS sequence"/>
</dbReference>